<evidence type="ECO:0000256" key="8">
    <source>
        <dbReference type="ARBA" id="ARBA00023315"/>
    </source>
</evidence>
<keyword evidence="6" id="KW-0045">Antibiotic biosynthesis</keyword>
<dbReference type="InterPro" id="IPR013968">
    <property type="entry name" value="PKS_KR"/>
</dbReference>
<dbReference type="InterPro" id="IPR041618">
    <property type="entry name" value="PKS_DE"/>
</dbReference>
<dbReference type="PANTHER" id="PTHR43775:SF51">
    <property type="entry name" value="INACTIVE PHENOLPHTHIOCEROL SYNTHESIS POLYKETIDE SYNTHASE TYPE I PKS1-RELATED"/>
    <property type="match status" value="1"/>
</dbReference>
<dbReference type="CDD" id="cd08956">
    <property type="entry name" value="KR_3_FAS_SDR_x"/>
    <property type="match status" value="1"/>
</dbReference>
<dbReference type="SUPFAM" id="SSF55048">
    <property type="entry name" value="Probable ACP-binding domain of malonyl-CoA ACP transacylase"/>
    <property type="match status" value="2"/>
</dbReference>
<dbReference type="InterPro" id="IPR042104">
    <property type="entry name" value="PKS_dehydratase_sf"/>
</dbReference>
<dbReference type="EMBL" id="VSRL01000101">
    <property type="protein sequence ID" value="NKE59942.1"/>
    <property type="molecule type" value="Genomic_DNA"/>
</dbReference>
<dbReference type="Pfam" id="PF00550">
    <property type="entry name" value="PP-binding"/>
    <property type="match status" value="1"/>
</dbReference>
<dbReference type="InterPro" id="IPR036736">
    <property type="entry name" value="ACP-like_sf"/>
</dbReference>
<dbReference type="SMART" id="SM00825">
    <property type="entry name" value="PKS_KS"/>
    <property type="match status" value="2"/>
</dbReference>
<dbReference type="SUPFAM" id="SSF53901">
    <property type="entry name" value="Thiolase-like"/>
    <property type="match status" value="2"/>
</dbReference>
<dbReference type="InterPro" id="IPR020807">
    <property type="entry name" value="PKS_DH"/>
</dbReference>
<dbReference type="Proteomes" id="UP001515943">
    <property type="component" value="Unassembled WGS sequence"/>
</dbReference>
<dbReference type="Pfam" id="PF08990">
    <property type="entry name" value="Docking"/>
    <property type="match status" value="1"/>
</dbReference>
<dbReference type="Pfam" id="PF00698">
    <property type="entry name" value="Acyl_transf_1"/>
    <property type="match status" value="2"/>
</dbReference>
<evidence type="ECO:0000259" key="12">
    <source>
        <dbReference type="PROSITE" id="PS52019"/>
    </source>
</evidence>
<protein>
    <submittedName>
        <fullName evidence="13">SDR family NAD(P)-dependent oxidoreductase</fullName>
    </submittedName>
</protein>
<dbReference type="CDD" id="cd00833">
    <property type="entry name" value="PKS"/>
    <property type="match status" value="2"/>
</dbReference>
<evidence type="ECO:0000256" key="1">
    <source>
        <dbReference type="ARBA" id="ARBA00001957"/>
    </source>
</evidence>
<feature type="domain" description="Ketosynthase family 3 (KS3)" evidence="11">
    <location>
        <begin position="33"/>
        <end position="448"/>
    </location>
</feature>
<feature type="domain" description="Carrier" evidence="10">
    <location>
        <begin position="1599"/>
        <end position="1674"/>
    </location>
</feature>
<dbReference type="Gene3D" id="3.40.50.720">
    <property type="entry name" value="NAD(P)-binding Rossmann-like Domain"/>
    <property type="match status" value="2"/>
</dbReference>
<dbReference type="SMART" id="SM00827">
    <property type="entry name" value="PKS_AT"/>
    <property type="match status" value="2"/>
</dbReference>
<evidence type="ECO:0000313" key="14">
    <source>
        <dbReference type="Proteomes" id="UP001515943"/>
    </source>
</evidence>
<dbReference type="InterPro" id="IPR006162">
    <property type="entry name" value="Ppantetheine_attach_site"/>
</dbReference>
<dbReference type="PANTHER" id="PTHR43775">
    <property type="entry name" value="FATTY ACID SYNTHASE"/>
    <property type="match status" value="1"/>
</dbReference>
<dbReference type="InterPro" id="IPR018201">
    <property type="entry name" value="Ketoacyl_synth_AS"/>
</dbReference>
<organism evidence="13 14">
    <name type="scientific">Lentzea indica</name>
    <dbReference type="NCBI Taxonomy" id="2604800"/>
    <lineage>
        <taxon>Bacteria</taxon>
        <taxon>Bacillati</taxon>
        <taxon>Actinomycetota</taxon>
        <taxon>Actinomycetes</taxon>
        <taxon>Pseudonocardiales</taxon>
        <taxon>Pseudonocardiaceae</taxon>
        <taxon>Lentzea</taxon>
    </lineage>
</organism>
<dbReference type="InterPro" id="IPR049900">
    <property type="entry name" value="PKS_mFAS_DH"/>
</dbReference>
<dbReference type="InterPro" id="IPR016036">
    <property type="entry name" value="Malonyl_transacylase_ACP-bd"/>
</dbReference>
<comment type="cofactor">
    <cofactor evidence="1">
        <name>pantetheine 4'-phosphate</name>
        <dbReference type="ChEBI" id="CHEBI:47942"/>
    </cofactor>
</comment>
<dbReference type="InterPro" id="IPR014030">
    <property type="entry name" value="Ketoacyl_synth_N"/>
</dbReference>
<dbReference type="Pfam" id="PF00109">
    <property type="entry name" value="ketoacyl-synt"/>
    <property type="match status" value="2"/>
</dbReference>
<reference evidence="13 14" key="1">
    <citation type="submission" date="2019-08" db="EMBL/GenBank/DDBJ databases">
        <title>Lentzea from Indian Himalayas.</title>
        <authorList>
            <person name="Mandal S."/>
            <person name="Mallick Gupta A."/>
            <person name="Maiti P.K."/>
            <person name="Sarkar J."/>
            <person name="Mandal S."/>
        </authorList>
    </citation>
    <scope>NUCLEOTIDE SEQUENCE [LARGE SCALE GENOMIC DNA]</scope>
    <source>
        <strain evidence="13 14">PSKA42</strain>
    </source>
</reference>
<dbReference type="Pfam" id="PF02801">
    <property type="entry name" value="Ketoacyl-synt_C"/>
    <property type="match status" value="2"/>
</dbReference>
<dbReference type="PROSITE" id="PS52019">
    <property type="entry name" value="PKS_MFAS_DH"/>
    <property type="match status" value="1"/>
</dbReference>
<dbReference type="Pfam" id="PF08659">
    <property type="entry name" value="KR"/>
    <property type="match status" value="2"/>
</dbReference>
<dbReference type="InterPro" id="IPR001227">
    <property type="entry name" value="Ac_transferase_dom_sf"/>
</dbReference>
<dbReference type="InterPro" id="IPR009081">
    <property type="entry name" value="PP-bd_ACP"/>
</dbReference>
<dbReference type="InterPro" id="IPR055123">
    <property type="entry name" value="SpnB-like_Rossmann"/>
</dbReference>
<keyword evidence="3" id="KW-0596">Phosphopantetheine</keyword>
<dbReference type="Gene3D" id="3.40.47.10">
    <property type="match status" value="2"/>
</dbReference>
<dbReference type="SMART" id="SM00823">
    <property type="entry name" value="PKS_PP"/>
    <property type="match status" value="1"/>
</dbReference>
<accession>A0ABX1FLX5</accession>
<dbReference type="CDD" id="cd08952">
    <property type="entry name" value="KR_1_SDR_x"/>
    <property type="match status" value="1"/>
</dbReference>
<name>A0ABX1FLX5_9PSEU</name>
<dbReference type="Pfam" id="PF18369">
    <property type="entry name" value="PKS_DE"/>
    <property type="match status" value="1"/>
</dbReference>
<feature type="region of interest" description="C-terminal hotdog fold" evidence="9">
    <location>
        <begin position="1048"/>
        <end position="1183"/>
    </location>
</feature>
<evidence type="ECO:0000313" key="13">
    <source>
        <dbReference type="EMBL" id="NKE59942.1"/>
    </source>
</evidence>
<evidence type="ECO:0000256" key="5">
    <source>
        <dbReference type="ARBA" id="ARBA00022679"/>
    </source>
</evidence>
<dbReference type="PROSITE" id="PS50075">
    <property type="entry name" value="CARRIER"/>
    <property type="match status" value="1"/>
</dbReference>
<comment type="pathway">
    <text evidence="2">Antibiotic biosynthesis.</text>
</comment>
<keyword evidence="7" id="KW-0511">Multifunctional enzyme</keyword>
<feature type="active site" description="Proton donor; for dehydratase activity" evidence="9">
    <location>
        <position position="1108"/>
    </location>
</feature>
<feature type="active site" description="Proton acceptor; for dehydratase activity" evidence="9">
    <location>
        <position position="944"/>
    </location>
</feature>
<dbReference type="Pfam" id="PF22953">
    <property type="entry name" value="SpnB_Rossmann"/>
    <property type="match status" value="1"/>
</dbReference>
<dbReference type="SUPFAM" id="SSF52151">
    <property type="entry name" value="FabD/lysophospholipase-like"/>
    <property type="match status" value="2"/>
</dbReference>
<dbReference type="InterPro" id="IPR014043">
    <property type="entry name" value="Acyl_transferase_dom"/>
</dbReference>
<dbReference type="SMART" id="SM00826">
    <property type="entry name" value="PKS_DH"/>
    <property type="match status" value="1"/>
</dbReference>
<dbReference type="Gene3D" id="3.40.366.10">
    <property type="entry name" value="Malonyl-Coenzyme A Acyl Carrier Protein, domain 2"/>
    <property type="match status" value="2"/>
</dbReference>
<dbReference type="Gene3D" id="1.10.1200.10">
    <property type="entry name" value="ACP-like"/>
    <property type="match status" value="1"/>
</dbReference>
<evidence type="ECO:0000259" key="11">
    <source>
        <dbReference type="PROSITE" id="PS52004"/>
    </source>
</evidence>
<dbReference type="InterPro" id="IPR020841">
    <property type="entry name" value="PKS_Beta-ketoAc_synthase_dom"/>
</dbReference>
<evidence type="ECO:0000256" key="6">
    <source>
        <dbReference type="ARBA" id="ARBA00023194"/>
    </source>
</evidence>
<sequence length="2890" mass="303800">MDNEQKLRDYLRRASTDLQRTKRRLQDLEAAAAEPIAVVGIGCRFPGGVRSPEDLWQMVVNGEHGIRAFPADRSWDPEMLALSSSDQGGFLEGAGEFDADFFGISPREAMAMDPQQRLLLEVTWEALERAGIDPHALKGSQTAVFAGAMNQDYQLGPGEGGEGMVLLGSSNSVISGRVSYTLGFVGPSVTLDTACSSSLVAMHLAMQSLRAGESSLALAGGVTVMANPATFVEFSRQGGLSSDGRCRSFADSADGTGWSEGVGMLVLERLSDARRHGHEVLAVLRGSAINQDGASNGLTAPNGPSQQRVIRSALVNARLTSDQVDVVEAHGTGTVLGDPVEAQALLATYGRDRSPEQPLLLGSIKSNIGHTQAAAGVAGVIKMIMAIRAGVVPQTLGVDTPSTHVDWDAGAVQLVTSNTPWPATGRPRRAAVSSFGLSGTNAHTIIEEAPAPELSDPSETIGVGGGSPQGVGESVSIPNVGAVPFLVSGRSREALRAQAERLLNVVDTPALDLAYSLATTRASFDHRAAIVGDLRAGLEALANGTPAPGLVQGTAARAKQAFLFTGQGAQRVGMGRDLHQRFPVFAEAFDAVLQHLDPKLKDVIWGSGELDQTRYTQPALFAIEVALYRLVESWGLKPDFVAGHSIGEIAAAHVAGVFSLEDAAKLVTARADLMQTLPTGGVMIAIQATEGEVTPHLTEGVSIAAINGPRSLVIAGVEQEVRRIVEQFNDRKTRQLQVSHAFHSPLMEPMLDEFRAAISGIIFEAPIIPLISTVTGEQARVEQITSADYWVSHVRETVRFADGIAWLTSHGVTQFLEIGPDGILSAMVQDSADDIVAIPLLRKDRDEAEAITSALAGLHVRGTRVDWPAYFAGTGAARVELPTYAFQTKRYWPKGGGGFQDPRAAGLGAAQHPLLTATVSFADQDGALLTGRLTRQTHPWLVDHAVRGAVLLPGTAYLELAIRAGDEVGCDRVEELTLTAPLIVPERGGVQVQLWIGNADANGRRTVKIYSRAEGADDEPWTQHAIGVLGAPAREIFFDTTVWPPAGATALDTEGCYENFAAMGFEYGPVFQGLRAAWRGEDGVVYAEVALPEGVETAGFGLHPALLDSALHAALVIRARGEAGLPFSWEGVSLHATGASTLRVRLTRSGGNAYAIAAVDGAGAPVASVDSLVVRAVAAESSVDRDSLFQIDWVPVTVPAAGTAFSVLGEDVFGLGGSVDADVVVVPVLGSEDVVASVHDLTERVLGLLQEERDERIVFVTSSADLASAAVWGMVRSAQSESPGRFSLVELDGTPGSLAAFAAAIGSEEPQLALRDGEIYAPRLARAEIEETPVEWGAKVLITGGTGGLGKVIARHLVAEHGVRELVLVSRRGTGDVSELEELGATVSVVACDVADAEAVAALVAEQEISAVVHSAGVLDDGVISSLTPVRLHAVLRPKVDAAWNLATALPSVPLVLFSSLAGTWGTAGQANYAAGNHFLDALAEYRRSQGAHTVSLAWGAWAVEGMLSDADAERMTRTGMPPLTVEQGLGLFDRGVASSAAVLVPARLDLGTLRQRGEVPLLLRGLIRMRTRRAAAGSETADTLIRRLSGLGAEERSDAVLELVRGQVAAVLGHASGDEIEPSRQFQDLGFDSLTAVELRNQLTAVTGLRLPATMVFDYPTPVALAAHLLDELFDGATDVVVPSVAQAAVSGDPIVIVGMGCRYPDGIGSADDLWRLVSEGGDAVSGLPSNRGWDLENLYHPDPDHPGTTYSRSGGFLHDAGEFDAGFFGMSPREALGTDSQQRILLEVVWEAIEHAGIDPVSLRGTQTGVFAGVMYNDYGARLGGGDFEGFQGSGTSPSIVSGRVSYTLGLEGPAVTVDTACSSSLVAMHWAMQALRAGECSLALAGGVTVMSTPTALIEFSRQRGLSPDGRCKAFSDSADGVGWSEGAGVVVLERMSDAVRNGHPILAVIRGSAVNQDGASNGLMAPNGPAQQRVIRAALANAGLATSDVDVVEAHGTGTTLGDPIEAQALLATYGQNRSEPLLLGSVKSNMGHTQAAAGVAGVIKMVQAMRHGVLPQTLHVTTASSHVDWTEGAVELLTSSREWPSADRPRRAGVSSFGISGTNAHIIIEQPPAVDAPPSTPADVVVPVVLSGRTRRAVRGQAARLRSFVESSEVSLQDLAFSLATTRSAFEQRAAVVASGRESLLRALGALATENSDAAVVEGEVTPGKVAFLFSGQGSQRLGMGRELHARYPVFAAALDEVLSKLPVRDVMWGSSEDNLQQTGNAQLALFAFEVALFRLVRSWGVKVNAVIGHSIGEVAAAHVAGVLSLDDACTLVSARARLMQALPTGGAMVAIQATEAEVAPLLTSGVSIAAINGPASVTVAGVEQEVRRIVEQFNDRKTKWLPVSHAFHSPLMEPMLDEFRQVVDDISFNNPTIPLFTGGIVEQSSDRIVQQSDYWVRHVRETVRFHDAVEAARAAGVTTFVEIGPEGALSALVDDAIPVLRKDRSEEASVALALGRLFASGVSVDWKTYFGPAHRVTLPTYAFQHEYYWPLGSTAPVVADADPADAQLWAAIERGDTRELAALLRLGEEQRSSLDSLIPALSSWRAGNQEKTLLDSWRYRVLWAPVRVTGTPVLSGHIVVLTTPAVDAEPYRAVLAAYGAEVTVVTSVADVPECDLIVSLVALDESPSDVLTTGLEQSILLVKSVDTLIWAVTSGAVAAETSDSVRSAAQAAVWGFGRAAALEYPQRWAGLIDVPEVLDENALRRFVSCVAGLGGEDQLAVRSSGVMGRRLAHRPVDALPSDYTAHGTVLITGGTGGLGATTAKWLAERGVQGLVLTSRRGIDAPGAAELKASLEELGPRVSIVACDVADRDALAAVVADIADLSGVVHTAGAPSTLHSN</sequence>
<dbReference type="Pfam" id="PF21089">
    <property type="entry name" value="PKS_DH_N"/>
    <property type="match status" value="1"/>
</dbReference>
<dbReference type="InterPro" id="IPR057326">
    <property type="entry name" value="KR_dom"/>
</dbReference>
<dbReference type="InterPro" id="IPR036291">
    <property type="entry name" value="NAD(P)-bd_dom_sf"/>
</dbReference>
<dbReference type="InterPro" id="IPR020806">
    <property type="entry name" value="PKS_PP-bd"/>
</dbReference>
<keyword evidence="8" id="KW-0012">Acyltransferase</keyword>
<dbReference type="InterPro" id="IPR016039">
    <property type="entry name" value="Thiolase-like"/>
</dbReference>
<evidence type="ECO:0000256" key="2">
    <source>
        <dbReference type="ARBA" id="ARBA00004792"/>
    </source>
</evidence>
<keyword evidence="4" id="KW-0597">Phosphoprotein</keyword>
<dbReference type="Gene3D" id="6.10.140.1830">
    <property type="match status" value="1"/>
</dbReference>
<dbReference type="PROSITE" id="PS52004">
    <property type="entry name" value="KS3_2"/>
    <property type="match status" value="2"/>
</dbReference>
<comment type="caution">
    <text evidence="13">The sequence shown here is derived from an EMBL/GenBank/DDBJ whole genome shotgun (WGS) entry which is preliminary data.</text>
</comment>
<dbReference type="PROSITE" id="PS00012">
    <property type="entry name" value="PHOSPHOPANTETHEINE"/>
    <property type="match status" value="1"/>
</dbReference>
<dbReference type="InterPro" id="IPR032821">
    <property type="entry name" value="PKS_assoc"/>
</dbReference>
<dbReference type="SMART" id="SM01294">
    <property type="entry name" value="PKS_PP_betabranch"/>
    <property type="match status" value="1"/>
</dbReference>
<dbReference type="Gene3D" id="3.30.70.3290">
    <property type="match status" value="2"/>
</dbReference>
<feature type="region of interest" description="N-terminal hotdog fold" evidence="9">
    <location>
        <begin position="912"/>
        <end position="1036"/>
    </location>
</feature>
<feature type="domain" description="Ketosynthase family 3 (KS3)" evidence="11">
    <location>
        <begin position="1693"/>
        <end position="2115"/>
    </location>
</feature>
<keyword evidence="14" id="KW-1185">Reference proteome</keyword>
<dbReference type="Pfam" id="PF14765">
    <property type="entry name" value="PS-DH"/>
    <property type="match status" value="1"/>
</dbReference>
<keyword evidence="5" id="KW-0808">Transferase</keyword>
<evidence type="ECO:0000256" key="4">
    <source>
        <dbReference type="ARBA" id="ARBA00022553"/>
    </source>
</evidence>
<gene>
    <name evidence="13" type="ORF">FXN61_25325</name>
</gene>
<dbReference type="InterPro" id="IPR049551">
    <property type="entry name" value="PKS_DH_C"/>
</dbReference>
<dbReference type="PROSITE" id="PS00606">
    <property type="entry name" value="KS3_1"/>
    <property type="match status" value="2"/>
</dbReference>
<evidence type="ECO:0000259" key="10">
    <source>
        <dbReference type="PROSITE" id="PS50075"/>
    </source>
</evidence>
<dbReference type="SUPFAM" id="SSF47336">
    <property type="entry name" value="ACP-like"/>
    <property type="match status" value="1"/>
</dbReference>
<dbReference type="InterPro" id="IPR015083">
    <property type="entry name" value="NorB/c/GfsB-D-like_docking"/>
</dbReference>
<dbReference type="InterPro" id="IPR049552">
    <property type="entry name" value="PKS_DH_N"/>
</dbReference>
<dbReference type="Pfam" id="PF16197">
    <property type="entry name" value="KAsynt_C_assoc"/>
    <property type="match status" value="2"/>
</dbReference>
<dbReference type="RefSeq" id="WP_188135484.1">
    <property type="nucleotide sequence ID" value="NZ_VSRL01000101.1"/>
</dbReference>
<evidence type="ECO:0000256" key="3">
    <source>
        <dbReference type="ARBA" id="ARBA00022450"/>
    </source>
</evidence>
<dbReference type="Gene3D" id="3.10.129.110">
    <property type="entry name" value="Polyketide synthase dehydratase"/>
    <property type="match status" value="1"/>
</dbReference>
<dbReference type="InterPro" id="IPR014031">
    <property type="entry name" value="Ketoacyl_synth_C"/>
</dbReference>
<dbReference type="SUPFAM" id="SSF51735">
    <property type="entry name" value="NAD(P)-binding Rossmann-fold domains"/>
    <property type="match status" value="4"/>
</dbReference>
<evidence type="ECO:0000256" key="9">
    <source>
        <dbReference type="PROSITE-ProRule" id="PRU01363"/>
    </source>
</evidence>
<dbReference type="InterPro" id="IPR050091">
    <property type="entry name" value="PKS_NRPS_Biosynth_Enz"/>
</dbReference>
<feature type="domain" description="PKS/mFAS DH" evidence="12">
    <location>
        <begin position="912"/>
        <end position="1183"/>
    </location>
</feature>
<dbReference type="SMART" id="SM00822">
    <property type="entry name" value="PKS_KR"/>
    <property type="match status" value="1"/>
</dbReference>
<proteinExistence type="predicted"/>
<evidence type="ECO:0000256" key="7">
    <source>
        <dbReference type="ARBA" id="ARBA00023268"/>
    </source>
</evidence>
<dbReference type="InterPro" id="IPR016035">
    <property type="entry name" value="Acyl_Trfase/lysoPLipase"/>
</dbReference>